<feature type="short sequence motif" description="HXTX 1" evidence="2">
    <location>
        <begin position="40"/>
        <end position="43"/>
    </location>
</feature>
<dbReference type="Gene3D" id="3.90.1140.10">
    <property type="entry name" value="Cyclic phosphodiesterase"/>
    <property type="match status" value="2"/>
</dbReference>
<feature type="active site" description="Proton acceptor" evidence="2">
    <location>
        <position position="106"/>
    </location>
</feature>
<feature type="domain" description="Phosphoesterase HXTX" evidence="3">
    <location>
        <begin position="10"/>
        <end position="92"/>
    </location>
</feature>
<dbReference type="InterPro" id="IPR009097">
    <property type="entry name" value="Cyclic_Pdiesterase"/>
</dbReference>
<name>A0A1G2EGI6_9BACT</name>
<comment type="similarity">
    <text evidence="2">Belongs to the 2H phosphoesterase superfamily. ThpR family.</text>
</comment>
<dbReference type="GO" id="GO:0008664">
    <property type="term" value="F:RNA 2',3'-cyclic 3'-phosphodiesterase activity"/>
    <property type="evidence" value="ECO:0007669"/>
    <property type="project" value="UniProtKB-EC"/>
</dbReference>
<keyword evidence="4" id="KW-0436">Ligase</keyword>
<gene>
    <name evidence="4" type="ORF">A2896_02080</name>
</gene>
<feature type="short sequence motif" description="HXTX 2" evidence="2">
    <location>
        <begin position="106"/>
        <end position="109"/>
    </location>
</feature>
<organism evidence="4 5">
    <name type="scientific">Candidatus Nealsonbacteria bacterium RIFCSPLOWO2_01_FULL_43_32</name>
    <dbReference type="NCBI Taxonomy" id="1801672"/>
    <lineage>
        <taxon>Bacteria</taxon>
        <taxon>Candidatus Nealsoniibacteriota</taxon>
    </lineage>
</organism>
<protein>
    <recommendedName>
        <fullName evidence="2">RNA 2',3'-cyclic phosphodiesterase</fullName>
        <shortName evidence="2">RNA 2',3'-CPDase</shortName>
        <ecNumber evidence="2">3.1.4.58</ecNumber>
    </recommendedName>
</protein>
<evidence type="ECO:0000259" key="3">
    <source>
        <dbReference type="Pfam" id="PF02834"/>
    </source>
</evidence>
<dbReference type="PANTHER" id="PTHR35561:SF1">
    <property type="entry name" value="RNA 2',3'-CYCLIC PHOSPHODIESTERASE"/>
    <property type="match status" value="1"/>
</dbReference>
<dbReference type="Proteomes" id="UP000178647">
    <property type="component" value="Unassembled WGS sequence"/>
</dbReference>
<comment type="catalytic activity">
    <reaction evidence="2">
        <text>a 3'-end 2',3'-cyclophospho-ribonucleotide-RNA + H2O = a 3'-end 2'-phospho-ribonucleotide-RNA + H(+)</text>
        <dbReference type="Rhea" id="RHEA:11828"/>
        <dbReference type="Rhea" id="RHEA-COMP:10464"/>
        <dbReference type="Rhea" id="RHEA-COMP:17353"/>
        <dbReference type="ChEBI" id="CHEBI:15377"/>
        <dbReference type="ChEBI" id="CHEBI:15378"/>
        <dbReference type="ChEBI" id="CHEBI:83064"/>
        <dbReference type="ChEBI" id="CHEBI:173113"/>
        <dbReference type="EC" id="3.1.4.58"/>
    </reaction>
</comment>
<dbReference type="GO" id="GO:0016874">
    <property type="term" value="F:ligase activity"/>
    <property type="evidence" value="ECO:0007669"/>
    <property type="project" value="UniProtKB-KW"/>
</dbReference>
<proteinExistence type="inferred from homology"/>
<feature type="active site" description="Proton donor" evidence="2">
    <location>
        <position position="40"/>
    </location>
</feature>
<feature type="domain" description="Phosphoesterase HXTX" evidence="3">
    <location>
        <begin position="103"/>
        <end position="155"/>
    </location>
</feature>
<dbReference type="HAMAP" id="MF_01940">
    <property type="entry name" value="RNA_CPDase"/>
    <property type="match status" value="1"/>
</dbReference>
<sequence>MRHRIFIAINLPQDIKRELSLYQGKWPELPCRWTKKDNLHITLEFLGQVSDEELLKVFQDTEEMASKREFFSITLNKICYGPPKKMPPRMIWATGEKLEELDLVPHITLARIKEWEFRKIEPEERPEVAEEINLTFEVDSIEVMESVLKRGGPVYNILKTCPLKK</sequence>
<evidence type="ECO:0000256" key="1">
    <source>
        <dbReference type="ARBA" id="ARBA00022801"/>
    </source>
</evidence>
<reference evidence="4 5" key="1">
    <citation type="journal article" date="2016" name="Nat. Commun.">
        <title>Thousands of microbial genomes shed light on interconnected biogeochemical processes in an aquifer system.</title>
        <authorList>
            <person name="Anantharaman K."/>
            <person name="Brown C.T."/>
            <person name="Hug L.A."/>
            <person name="Sharon I."/>
            <person name="Castelle C.J."/>
            <person name="Probst A.J."/>
            <person name="Thomas B.C."/>
            <person name="Singh A."/>
            <person name="Wilkins M.J."/>
            <person name="Karaoz U."/>
            <person name="Brodie E.L."/>
            <person name="Williams K.H."/>
            <person name="Hubbard S.S."/>
            <person name="Banfield J.F."/>
        </authorList>
    </citation>
    <scope>NUCLEOTIDE SEQUENCE [LARGE SCALE GENOMIC DNA]</scope>
</reference>
<dbReference type="GO" id="GO:0004113">
    <property type="term" value="F:2',3'-cyclic-nucleotide 3'-phosphodiesterase activity"/>
    <property type="evidence" value="ECO:0007669"/>
    <property type="project" value="InterPro"/>
</dbReference>
<dbReference type="PANTHER" id="PTHR35561">
    <property type="entry name" value="RNA 2',3'-CYCLIC PHOSPHODIESTERASE"/>
    <property type="match status" value="1"/>
</dbReference>
<dbReference type="NCBIfam" id="TIGR02258">
    <property type="entry name" value="2_5_ligase"/>
    <property type="match status" value="1"/>
</dbReference>
<dbReference type="Pfam" id="PF02834">
    <property type="entry name" value="LigT_PEase"/>
    <property type="match status" value="2"/>
</dbReference>
<dbReference type="InterPro" id="IPR014051">
    <property type="entry name" value="Phosphoesterase_HXTX"/>
</dbReference>
<evidence type="ECO:0000313" key="4">
    <source>
        <dbReference type="EMBL" id="OGZ24894.1"/>
    </source>
</evidence>
<dbReference type="InterPro" id="IPR004175">
    <property type="entry name" value="RNA_CPDase"/>
</dbReference>
<comment type="function">
    <text evidence="2">Hydrolyzes RNA 2',3'-cyclic phosphodiester to an RNA 2'-phosphomonoester.</text>
</comment>
<evidence type="ECO:0000256" key="2">
    <source>
        <dbReference type="HAMAP-Rule" id="MF_01940"/>
    </source>
</evidence>
<dbReference type="EC" id="3.1.4.58" evidence="2"/>
<dbReference type="STRING" id="1801672.A2896_02080"/>
<comment type="caution">
    <text evidence="4">The sequence shown here is derived from an EMBL/GenBank/DDBJ whole genome shotgun (WGS) entry which is preliminary data.</text>
</comment>
<dbReference type="AlphaFoldDB" id="A0A1G2EGI6"/>
<evidence type="ECO:0000313" key="5">
    <source>
        <dbReference type="Proteomes" id="UP000178647"/>
    </source>
</evidence>
<dbReference type="SUPFAM" id="SSF55144">
    <property type="entry name" value="LigT-like"/>
    <property type="match status" value="1"/>
</dbReference>
<accession>A0A1G2EGI6</accession>
<dbReference type="EMBL" id="MHMH01000001">
    <property type="protein sequence ID" value="OGZ24894.1"/>
    <property type="molecule type" value="Genomic_DNA"/>
</dbReference>
<keyword evidence="1 2" id="KW-0378">Hydrolase</keyword>